<feature type="domain" description="RNA polymerase sigma-70 region 4" evidence="7">
    <location>
        <begin position="130"/>
        <end position="178"/>
    </location>
</feature>
<keyword evidence="4" id="KW-0238">DNA-binding</keyword>
<evidence type="ECO:0000256" key="2">
    <source>
        <dbReference type="ARBA" id="ARBA00023015"/>
    </source>
</evidence>
<comment type="caution">
    <text evidence="8">The sequence shown here is derived from an EMBL/GenBank/DDBJ whole genome shotgun (WGS) entry which is preliminary data.</text>
</comment>
<keyword evidence="5" id="KW-0804">Transcription</keyword>
<dbReference type="EMBL" id="CAJB01000175">
    <property type="protein sequence ID" value="CCH78127.1"/>
    <property type="molecule type" value="Genomic_DNA"/>
</dbReference>
<dbReference type="GO" id="GO:0006352">
    <property type="term" value="P:DNA-templated transcription initiation"/>
    <property type="evidence" value="ECO:0007669"/>
    <property type="project" value="InterPro"/>
</dbReference>
<evidence type="ECO:0000313" key="8">
    <source>
        <dbReference type="EMBL" id="CCH78127.1"/>
    </source>
</evidence>
<dbReference type="Proteomes" id="UP000035721">
    <property type="component" value="Unassembled WGS sequence"/>
</dbReference>
<dbReference type="SUPFAM" id="SSF88659">
    <property type="entry name" value="Sigma3 and sigma4 domains of RNA polymerase sigma factors"/>
    <property type="match status" value="1"/>
</dbReference>
<keyword evidence="2" id="KW-0805">Transcription regulation</keyword>
<dbReference type="PANTHER" id="PTHR43133">
    <property type="entry name" value="RNA POLYMERASE ECF-TYPE SIGMA FACTO"/>
    <property type="match status" value="1"/>
</dbReference>
<organism evidence="8 9">
    <name type="scientific">Nostocoides japonicum T1-X7</name>
    <dbReference type="NCBI Taxonomy" id="1194083"/>
    <lineage>
        <taxon>Bacteria</taxon>
        <taxon>Bacillati</taxon>
        <taxon>Actinomycetota</taxon>
        <taxon>Actinomycetes</taxon>
        <taxon>Micrococcales</taxon>
        <taxon>Intrasporangiaceae</taxon>
        <taxon>Nostocoides</taxon>
    </lineage>
</organism>
<dbReference type="PANTHER" id="PTHR43133:SF8">
    <property type="entry name" value="RNA POLYMERASE SIGMA FACTOR HI_1459-RELATED"/>
    <property type="match status" value="1"/>
</dbReference>
<evidence type="ECO:0000256" key="4">
    <source>
        <dbReference type="ARBA" id="ARBA00023125"/>
    </source>
</evidence>
<dbReference type="Gene3D" id="1.10.10.10">
    <property type="entry name" value="Winged helix-like DNA-binding domain superfamily/Winged helix DNA-binding domain"/>
    <property type="match status" value="1"/>
</dbReference>
<dbReference type="InterPro" id="IPR036388">
    <property type="entry name" value="WH-like_DNA-bd_sf"/>
</dbReference>
<sequence>MTATVLPLERLVEDALDGDQGAWNAIVDRYAPIVWSVCRQFRLSDADAADVSQTVWLRTVERLSTLREPAALPGWLSTVTRRECLHIASDARRRPWPLETETHDVPADPDATAPDAELLAAEQRAMLQEAFAGLSQRCRELLALIFQDPRPYHEISSRLGMPTGSIGPTRSRCLDRLRSMPTVQRWVGAPDLQTGGHHA</sequence>
<protein>
    <submittedName>
        <fullName evidence="8">RNA polymerase sigma factor</fullName>
    </submittedName>
</protein>
<dbReference type="OrthoDB" id="265863at2"/>
<keyword evidence="9" id="KW-1185">Reference proteome</keyword>
<dbReference type="SUPFAM" id="SSF88946">
    <property type="entry name" value="Sigma2 domain of RNA polymerase sigma factors"/>
    <property type="match status" value="1"/>
</dbReference>
<dbReference type="InterPro" id="IPR014284">
    <property type="entry name" value="RNA_pol_sigma-70_dom"/>
</dbReference>
<dbReference type="InterPro" id="IPR007627">
    <property type="entry name" value="RNA_pol_sigma70_r2"/>
</dbReference>
<dbReference type="GO" id="GO:0003677">
    <property type="term" value="F:DNA binding"/>
    <property type="evidence" value="ECO:0007669"/>
    <property type="project" value="UniProtKB-KW"/>
</dbReference>
<comment type="similarity">
    <text evidence="1">Belongs to the sigma-70 factor family. ECF subfamily.</text>
</comment>
<dbReference type="InterPro" id="IPR013325">
    <property type="entry name" value="RNA_pol_sigma_r2"/>
</dbReference>
<gene>
    <name evidence="8" type="ORF">BN12_2560003</name>
</gene>
<dbReference type="AlphaFoldDB" id="A0A077LYZ2"/>
<dbReference type="RefSeq" id="WP_048555086.1">
    <property type="nucleotide sequence ID" value="NZ_HF570958.1"/>
</dbReference>
<dbReference type="InterPro" id="IPR013324">
    <property type="entry name" value="RNA_pol_sigma_r3/r4-like"/>
</dbReference>
<evidence type="ECO:0000256" key="3">
    <source>
        <dbReference type="ARBA" id="ARBA00023082"/>
    </source>
</evidence>
<evidence type="ECO:0000313" key="9">
    <source>
        <dbReference type="Proteomes" id="UP000035721"/>
    </source>
</evidence>
<accession>A0A077LYZ2</accession>
<dbReference type="Gene3D" id="1.10.1740.10">
    <property type="match status" value="1"/>
</dbReference>
<dbReference type="InterPro" id="IPR007630">
    <property type="entry name" value="RNA_pol_sigma70_r4"/>
</dbReference>
<proteinExistence type="inferred from homology"/>
<evidence type="ECO:0000256" key="5">
    <source>
        <dbReference type="ARBA" id="ARBA00023163"/>
    </source>
</evidence>
<dbReference type="InterPro" id="IPR039425">
    <property type="entry name" value="RNA_pol_sigma-70-like"/>
</dbReference>
<evidence type="ECO:0000259" key="7">
    <source>
        <dbReference type="Pfam" id="PF04545"/>
    </source>
</evidence>
<dbReference type="NCBIfam" id="TIGR02937">
    <property type="entry name" value="sigma70-ECF"/>
    <property type="match status" value="1"/>
</dbReference>
<dbReference type="STRING" id="1194083.BN12_2560003"/>
<reference evidence="8 9" key="1">
    <citation type="journal article" date="2013" name="ISME J.">
        <title>A metabolic model for members of the genus Tetrasphaera involved in enhanced biological phosphorus removal.</title>
        <authorList>
            <person name="Kristiansen R."/>
            <person name="Nguyen H.T.T."/>
            <person name="Saunders A.M."/>
            <person name="Nielsen J.L."/>
            <person name="Wimmer R."/>
            <person name="Le V.Q."/>
            <person name="McIlroy S.J."/>
            <person name="Petrovski S."/>
            <person name="Seviour R.J."/>
            <person name="Calteau A."/>
            <person name="Nielsen K.L."/>
            <person name="Nielsen P.H."/>
        </authorList>
    </citation>
    <scope>NUCLEOTIDE SEQUENCE [LARGE SCALE GENOMIC DNA]</scope>
    <source>
        <strain evidence="8 9">T1-X7</strain>
    </source>
</reference>
<dbReference type="Pfam" id="PF04542">
    <property type="entry name" value="Sigma70_r2"/>
    <property type="match status" value="1"/>
</dbReference>
<keyword evidence="3" id="KW-0731">Sigma factor</keyword>
<name>A0A077LYZ2_9MICO</name>
<dbReference type="Pfam" id="PF04545">
    <property type="entry name" value="Sigma70_r4"/>
    <property type="match status" value="1"/>
</dbReference>
<feature type="domain" description="RNA polymerase sigma-70 region 2" evidence="6">
    <location>
        <begin position="27"/>
        <end position="93"/>
    </location>
</feature>
<evidence type="ECO:0000256" key="1">
    <source>
        <dbReference type="ARBA" id="ARBA00010641"/>
    </source>
</evidence>
<dbReference type="GO" id="GO:0016987">
    <property type="term" value="F:sigma factor activity"/>
    <property type="evidence" value="ECO:0007669"/>
    <property type="project" value="UniProtKB-KW"/>
</dbReference>
<evidence type="ECO:0000259" key="6">
    <source>
        <dbReference type="Pfam" id="PF04542"/>
    </source>
</evidence>